<dbReference type="Pfam" id="PF02541">
    <property type="entry name" value="Ppx-GppA"/>
    <property type="match status" value="1"/>
</dbReference>
<comment type="caution">
    <text evidence="4">The sequence shown here is derived from an EMBL/GenBank/DDBJ whole genome shotgun (WGS) entry which is preliminary data.</text>
</comment>
<dbReference type="InterPro" id="IPR050273">
    <property type="entry name" value="GppA/Ppx_hydrolase"/>
</dbReference>
<dbReference type="Pfam" id="PF21447">
    <property type="entry name" value="Ppx-GppA_III"/>
    <property type="match status" value="1"/>
</dbReference>
<dbReference type="PANTHER" id="PTHR30005">
    <property type="entry name" value="EXOPOLYPHOSPHATASE"/>
    <property type="match status" value="1"/>
</dbReference>
<dbReference type="PANTHER" id="PTHR30005:SF0">
    <property type="entry name" value="RETROGRADE REGULATION PROTEIN 2"/>
    <property type="match status" value="1"/>
</dbReference>
<name>A0A519BJW4_9DELT</name>
<dbReference type="Gene3D" id="3.30.420.150">
    <property type="entry name" value="Exopolyphosphatase. Domain 2"/>
    <property type="match status" value="1"/>
</dbReference>
<feature type="domain" description="Ppx/GppA phosphatase N-terminal" evidence="2">
    <location>
        <begin position="18"/>
        <end position="301"/>
    </location>
</feature>
<evidence type="ECO:0000259" key="2">
    <source>
        <dbReference type="Pfam" id="PF02541"/>
    </source>
</evidence>
<feature type="domain" description="Ppx/GppA phosphatase C-terminal" evidence="3">
    <location>
        <begin position="314"/>
        <end position="490"/>
    </location>
</feature>
<evidence type="ECO:0000256" key="1">
    <source>
        <dbReference type="ARBA" id="ARBA00022801"/>
    </source>
</evidence>
<dbReference type="EMBL" id="SGBB01000032">
    <property type="protein sequence ID" value="RZD17568.1"/>
    <property type="molecule type" value="Genomic_DNA"/>
</dbReference>
<gene>
    <name evidence="4" type="ORF">EVG15_10530</name>
</gene>
<dbReference type="InterPro" id="IPR043129">
    <property type="entry name" value="ATPase_NBD"/>
</dbReference>
<keyword evidence="1" id="KW-0378">Hydrolase</keyword>
<dbReference type="CDD" id="cd00077">
    <property type="entry name" value="HDc"/>
    <property type="match status" value="1"/>
</dbReference>
<dbReference type="Proteomes" id="UP000319296">
    <property type="component" value="Unassembled WGS sequence"/>
</dbReference>
<dbReference type="Gene3D" id="3.30.420.40">
    <property type="match status" value="1"/>
</dbReference>
<sequence length="501" mass="56958">MKHLAIIDIGSNSISLQISEIKGKSYDIVEDYKETIRIGDDVFKSGSFSEATVNSIIEVLERMKALMDKKEQPFIRAVATAPFRDASNAKEVIDLINDKCGINIEVIDGLQEAKLVYLFVSANFQMSNLNALTLDIGGGTTEFILSKKGEIVFSKSLPLGITKLTRDFFNNNPPKKNEIEKLKKYIDETLDEMPIDKSIDTIICTGGTINNISYIYNKRNHLNDTPIKYIERKFLKLMSDELKGEAFQDRIQIEGIDHRRLDIIQTAAIMTDLILSKSKCKGFFTIKGGLKNGLTIDTLNKKGIKMHFQENVDVRLSRILEIGSKFSFDEEHAKQVTKLSKIFFSKLKDFFKLDDENWKLLEAASMLHDIGNYISYDKHHKHSYYLITNSDLIGYDDNEAKIVANIARYHRKSFPKKSHESYNKLSNKSMGLVKKLSAILRIADALDISHKSLVANINVNINDNIIEIMPTSKNNLELEIQSFNAKKDLLESITKRQVIIK</sequence>
<dbReference type="SUPFAM" id="SSF53067">
    <property type="entry name" value="Actin-like ATPase domain"/>
    <property type="match status" value="2"/>
</dbReference>
<evidence type="ECO:0000313" key="4">
    <source>
        <dbReference type="EMBL" id="RZD17568.1"/>
    </source>
</evidence>
<dbReference type="InterPro" id="IPR030673">
    <property type="entry name" value="PyroPPase_GppA_Ppx"/>
</dbReference>
<dbReference type="GO" id="GO:0016462">
    <property type="term" value="F:pyrophosphatase activity"/>
    <property type="evidence" value="ECO:0007669"/>
    <property type="project" value="TreeGrafter"/>
</dbReference>
<evidence type="ECO:0000313" key="5">
    <source>
        <dbReference type="Proteomes" id="UP000319296"/>
    </source>
</evidence>
<reference evidence="4 5" key="1">
    <citation type="journal article" date="2019" name="ISME J.">
        <title>Insights into ecological role of a new deltaproteobacterial order Candidatus Acidulodesulfobacterales by metagenomics and metatranscriptomics.</title>
        <authorList>
            <person name="Tan S."/>
            <person name="Liu J."/>
            <person name="Fang Y."/>
            <person name="Hedlund B.P."/>
            <person name="Lian Z.H."/>
            <person name="Huang L.Y."/>
            <person name="Li J.T."/>
            <person name="Huang L.N."/>
            <person name="Li W.J."/>
            <person name="Jiang H.C."/>
            <person name="Dong H.L."/>
            <person name="Shu W.S."/>
        </authorList>
    </citation>
    <scope>NUCLEOTIDE SEQUENCE [LARGE SCALE GENOMIC DNA]</scope>
    <source>
        <strain evidence="4">AP1</strain>
    </source>
</reference>
<organism evidence="4 5">
    <name type="scientific">Candidatus Acididesulfobacter diazotrophicus</name>
    <dbReference type="NCBI Taxonomy" id="2597226"/>
    <lineage>
        <taxon>Bacteria</taxon>
        <taxon>Deltaproteobacteria</taxon>
        <taxon>Candidatus Acidulodesulfobacterales</taxon>
        <taxon>Candidatus Acididesulfobacter</taxon>
    </lineage>
</organism>
<dbReference type="InterPro" id="IPR003695">
    <property type="entry name" value="Ppx_GppA_N"/>
</dbReference>
<dbReference type="InterPro" id="IPR003607">
    <property type="entry name" value="HD/PDEase_dom"/>
</dbReference>
<accession>A0A519BJW4</accession>
<proteinExistence type="predicted"/>
<dbReference type="CDD" id="cd24006">
    <property type="entry name" value="ASKHA_NBD_PPX_GppA"/>
    <property type="match status" value="1"/>
</dbReference>
<dbReference type="InterPro" id="IPR048950">
    <property type="entry name" value="Ppx_GppA_C"/>
</dbReference>
<dbReference type="SUPFAM" id="SSF109604">
    <property type="entry name" value="HD-domain/PDEase-like"/>
    <property type="match status" value="1"/>
</dbReference>
<dbReference type="Gene3D" id="1.10.3210.10">
    <property type="entry name" value="Hypothetical protein af1432"/>
    <property type="match status" value="1"/>
</dbReference>
<dbReference type="PIRSF" id="PIRSF001267">
    <property type="entry name" value="Pyrophosphatase_GppA_Ppx"/>
    <property type="match status" value="1"/>
</dbReference>
<protein>
    <submittedName>
        <fullName evidence="4">Ppx/GppA family phosphatase</fullName>
    </submittedName>
</protein>
<dbReference type="AlphaFoldDB" id="A0A519BJW4"/>
<evidence type="ECO:0000259" key="3">
    <source>
        <dbReference type="Pfam" id="PF21447"/>
    </source>
</evidence>